<dbReference type="Proteomes" id="UP000821598">
    <property type="component" value="Unassembled WGS sequence"/>
</dbReference>
<dbReference type="HAMAP" id="MF_01855">
    <property type="entry name" value="FBPase_class1"/>
    <property type="match status" value="1"/>
</dbReference>
<evidence type="ECO:0000256" key="3">
    <source>
        <dbReference type="ARBA" id="ARBA00022490"/>
    </source>
</evidence>
<evidence type="ECO:0000259" key="9">
    <source>
        <dbReference type="Pfam" id="PF00316"/>
    </source>
</evidence>
<sequence>MNARIESAEHAQAVGAGNRRTAAIVTQPTLPVFLAAHLGTGREQALAIEQDPHAVSLRNVLQGIAQAAKIIAARIAQGTIVDSQTLQVASASPDSGSCRDAAKEAFIASSECRAQKAGIVLHCEQARHPAVAGPYVLFASSLDSVANIESNVALGTVFSIRQTEARSHDGDCEIVGTKQIAAGYALYGPSTMLVITVGRGTHGFTLCRQRGEFMLTHHAMRIPEQGPVVAINCSNERSWERPVQRYVNECRDGSAGVRQRDFDTRWNDSLAADAHRTLMRGGLCLFPCERRRVPIAATRQPLLYQAQSLVWILKQAGGLASSGRARIFDVDADAHALTPLFVGSQREVERIERYHWEHDRGEDTPFTSPLFNERSLFRPEARV</sequence>
<dbReference type="InterPro" id="IPR044015">
    <property type="entry name" value="FBPase_C_dom"/>
</dbReference>
<proteinExistence type="inferred from homology"/>
<dbReference type="PIRSF" id="PIRSF000904">
    <property type="entry name" value="FBPtase_SBPase"/>
    <property type="match status" value="1"/>
</dbReference>
<dbReference type="PANTHER" id="PTHR11556:SF35">
    <property type="entry name" value="SEDOHEPTULOSE-1,7-BISPHOSPHATASE, CHLOROPLASTIC"/>
    <property type="match status" value="1"/>
</dbReference>
<gene>
    <name evidence="7" type="primary">fbp</name>
    <name evidence="11" type="ORF">FSB64_24690</name>
</gene>
<organism evidence="11 12">
    <name type="scientific">Paraburkholderia youngii</name>
    <dbReference type="NCBI Taxonomy" id="2782701"/>
    <lineage>
        <taxon>Bacteria</taxon>
        <taxon>Pseudomonadati</taxon>
        <taxon>Pseudomonadota</taxon>
        <taxon>Betaproteobacteria</taxon>
        <taxon>Burkholderiales</taxon>
        <taxon>Burkholderiaceae</taxon>
        <taxon>Paraburkholderia</taxon>
    </lineage>
</organism>
<comment type="catalytic activity">
    <reaction evidence="1 7">
        <text>beta-D-fructose 1,6-bisphosphate + H2O = beta-D-fructose 6-phosphate + phosphate</text>
        <dbReference type="Rhea" id="RHEA:11064"/>
        <dbReference type="ChEBI" id="CHEBI:15377"/>
        <dbReference type="ChEBI" id="CHEBI:32966"/>
        <dbReference type="ChEBI" id="CHEBI:43474"/>
        <dbReference type="ChEBI" id="CHEBI:57634"/>
        <dbReference type="EC" id="3.1.3.11"/>
    </reaction>
</comment>
<feature type="domain" description="Fructose-1-6-bisphosphatase class I N-terminal" evidence="9">
    <location>
        <begin position="55"/>
        <end position="217"/>
    </location>
</feature>
<evidence type="ECO:0000313" key="11">
    <source>
        <dbReference type="EMBL" id="NVI06896.1"/>
    </source>
</evidence>
<dbReference type="Pfam" id="PF18913">
    <property type="entry name" value="FBPase_C"/>
    <property type="match status" value="1"/>
</dbReference>
<evidence type="ECO:0000313" key="12">
    <source>
        <dbReference type="Proteomes" id="UP000821598"/>
    </source>
</evidence>
<dbReference type="EMBL" id="VOMC01000028">
    <property type="protein sequence ID" value="NVI06896.1"/>
    <property type="molecule type" value="Genomic_DNA"/>
</dbReference>
<accession>A0ABX2NR08</accession>
<comment type="caution">
    <text evidence="11">The sequence shown here is derived from an EMBL/GenBank/DDBJ whole genome shotgun (WGS) entry which is preliminary data.</text>
</comment>
<dbReference type="InterPro" id="IPR028343">
    <property type="entry name" value="FBPtase"/>
</dbReference>
<keyword evidence="4 7" id="KW-0378">Hydrolase</keyword>
<keyword evidence="3 7" id="KW-0963">Cytoplasm</keyword>
<evidence type="ECO:0000256" key="6">
    <source>
        <dbReference type="ARBA" id="ARBA00024331"/>
    </source>
</evidence>
<dbReference type="Pfam" id="PF00316">
    <property type="entry name" value="FBPase"/>
    <property type="match status" value="1"/>
</dbReference>
<keyword evidence="5 7" id="KW-0119">Carbohydrate metabolism</keyword>
<comment type="caution">
    <text evidence="7">Lacks conserved residue(s) required for the propagation of feature annotation.</text>
</comment>
<dbReference type="RefSeq" id="WP_176368170.1">
    <property type="nucleotide sequence ID" value="NZ_VOMC01000028.1"/>
</dbReference>
<name>A0ABX2NR08_9BURK</name>
<comment type="similarity">
    <text evidence="2 7 8">Belongs to the FBPase class 1 family.</text>
</comment>
<dbReference type="EC" id="3.1.3.11" evidence="7"/>
<comment type="subunit">
    <text evidence="7">Homotetramer.</text>
</comment>
<dbReference type="PRINTS" id="PR00115">
    <property type="entry name" value="F16BPHPHTASE"/>
</dbReference>
<evidence type="ECO:0000256" key="1">
    <source>
        <dbReference type="ARBA" id="ARBA00001273"/>
    </source>
</evidence>
<reference evidence="11 12" key="1">
    <citation type="submission" date="2019-08" db="EMBL/GenBank/DDBJ databases">
        <title>Paraburkholderia simonii sp. nov. and P. youngii sp. nov. Brazilian and Mexican Mimosa-associated rhizobia.</title>
        <authorList>
            <person name="Mavima L."/>
            <person name="Beukes C.W."/>
            <person name="Palmer M."/>
            <person name="De Meyer S.E."/>
            <person name="James E.K."/>
            <person name="Maluk M."/>
            <person name="Avontuur J.R."/>
            <person name="Chan W.Y."/>
            <person name="Venter S.N."/>
            <person name="Steenkamp E.T."/>
        </authorList>
    </citation>
    <scope>NUCLEOTIDE SEQUENCE [LARGE SCALE GENOMIC DNA]</scope>
    <source>
        <strain evidence="11 12">JPY454</strain>
    </source>
</reference>
<dbReference type="SUPFAM" id="SSF56655">
    <property type="entry name" value="Carbohydrate phosphatase"/>
    <property type="match status" value="1"/>
</dbReference>
<dbReference type="Gene3D" id="3.30.540.10">
    <property type="entry name" value="Fructose-1,6-Bisphosphatase, subunit A, domain 1"/>
    <property type="match status" value="1"/>
</dbReference>
<protein>
    <recommendedName>
        <fullName evidence="7">Fructose-1,6-bisphosphatase class 1</fullName>
        <shortName evidence="7">FBPase class 1</shortName>
        <ecNumber evidence="7">3.1.3.11</ecNumber>
    </recommendedName>
    <alternativeName>
        <fullName evidence="7">D-fructose-1,6-bisphosphate 1-phosphohydrolase class 1</fullName>
    </alternativeName>
</protein>
<evidence type="ECO:0000256" key="7">
    <source>
        <dbReference type="HAMAP-Rule" id="MF_01855"/>
    </source>
</evidence>
<comment type="subcellular location">
    <subcellularLocation>
        <location evidence="7">Cytoplasm</location>
    </subcellularLocation>
</comment>
<evidence type="ECO:0000256" key="8">
    <source>
        <dbReference type="RuleBase" id="RU000508"/>
    </source>
</evidence>
<dbReference type="InterPro" id="IPR033391">
    <property type="entry name" value="FBPase_N"/>
</dbReference>
<feature type="binding site" evidence="7">
    <location>
        <position position="232"/>
    </location>
    <ligand>
        <name>substrate</name>
    </ligand>
</feature>
<dbReference type="InterPro" id="IPR000146">
    <property type="entry name" value="FBPase_class-1"/>
</dbReference>
<evidence type="ECO:0000256" key="5">
    <source>
        <dbReference type="ARBA" id="ARBA00023277"/>
    </source>
</evidence>
<evidence type="ECO:0000259" key="10">
    <source>
        <dbReference type="Pfam" id="PF18913"/>
    </source>
</evidence>
<dbReference type="Gene3D" id="3.40.190.80">
    <property type="match status" value="1"/>
</dbReference>
<comment type="pathway">
    <text evidence="6">Carbohydrate biosynthesis.</text>
</comment>
<keyword evidence="12" id="KW-1185">Reference proteome</keyword>
<dbReference type="PANTHER" id="PTHR11556">
    <property type="entry name" value="FRUCTOSE-1,6-BISPHOSPHATASE-RELATED"/>
    <property type="match status" value="1"/>
</dbReference>
<feature type="domain" description="Fructose-1-6-bisphosphatase class 1 C-terminal" evidence="10">
    <location>
        <begin position="222"/>
        <end position="355"/>
    </location>
</feature>
<evidence type="ECO:0000256" key="2">
    <source>
        <dbReference type="ARBA" id="ARBA00010941"/>
    </source>
</evidence>
<evidence type="ECO:0000256" key="4">
    <source>
        <dbReference type="ARBA" id="ARBA00022801"/>
    </source>
</evidence>